<name>W7XKJ8_TETTS</name>
<evidence type="ECO:0000313" key="2">
    <source>
        <dbReference type="Proteomes" id="UP000009168"/>
    </source>
</evidence>
<keyword evidence="2" id="KW-1185">Reference proteome</keyword>
<dbReference type="AlphaFoldDB" id="W7XKJ8"/>
<evidence type="ECO:0000313" key="1">
    <source>
        <dbReference type="EMBL" id="EWS74964.1"/>
    </source>
</evidence>
<dbReference type="RefSeq" id="XP_012652505.1">
    <property type="nucleotide sequence ID" value="XM_012797051.1"/>
</dbReference>
<dbReference type="InParanoid" id="W7XKJ8"/>
<organism evidence="1 2">
    <name type="scientific">Tetrahymena thermophila (strain SB210)</name>
    <dbReference type="NCBI Taxonomy" id="312017"/>
    <lineage>
        <taxon>Eukaryota</taxon>
        <taxon>Sar</taxon>
        <taxon>Alveolata</taxon>
        <taxon>Ciliophora</taxon>
        <taxon>Intramacronucleata</taxon>
        <taxon>Oligohymenophorea</taxon>
        <taxon>Hymenostomatida</taxon>
        <taxon>Tetrahymenina</taxon>
        <taxon>Tetrahymenidae</taxon>
        <taxon>Tetrahymena</taxon>
    </lineage>
</organism>
<dbReference type="Proteomes" id="UP000009168">
    <property type="component" value="Unassembled WGS sequence"/>
</dbReference>
<dbReference type="EMBL" id="GG662724">
    <property type="protein sequence ID" value="EWS74964.1"/>
    <property type="molecule type" value="Genomic_DNA"/>
</dbReference>
<gene>
    <name evidence="1" type="ORF">TTHERM_000426078</name>
</gene>
<dbReference type="GeneID" id="24438901"/>
<accession>W7XKJ8</accession>
<dbReference type="KEGG" id="tet:TTHERM_000426078"/>
<protein>
    <submittedName>
        <fullName evidence="1">Uncharacterized protein</fullName>
    </submittedName>
</protein>
<sequence length="89" mass="10689">MILTPDQLAAIQWICLSHNFLNFDKRSNKSKMKFEQIKGKLNYLETQFSIMECEDLQEQYIQKFFEKQQQNKQLSEIDQRIISSIRKNG</sequence>
<proteinExistence type="predicted"/>
<reference evidence="2" key="1">
    <citation type="journal article" date="2006" name="PLoS Biol.">
        <title>Macronuclear genome sequence of the ciliate Tetrahymena thermophila, a model eukaryote.</title>
        <authorList>
            <person name="Eisen J.A."/>
            <person name="Coyne R.S."/>
            <person name="Wu M."/>
            <person name="Wu D."/>
            <person name="Thiagarajan M."/>
            <person name="Wortman J.R."/>
            <person name="Badger J.H."/>
            <person name="Ren Q."/>
            <person name="Amedeo P."/>
            <person name="Jones K.M."/>
            <person name="Tallon L.J."/>
            <person name="Delcher A.L."/>
            <person name="Salzberg S.L."/>
            <person name="Silva J.C."/>
            <person name="Haas B.J."/>
            <person name="Majoros W.H."/>
            <person name="Farzad M."/>
            <person name="Carlton J.M."/>
            <person name="Smith R.K. Jr."/>
            <person name="Garg J."/>
            <person name="Pearlman R.E."/>
            <person name="Karrer K.M."/>
            <person name="Sun L."/>
            <person name="Manning G."/>
            <person name="Elde N.C."/>
            <person name="Turkewitz A.P."/>
            <person name="Asai D.J."/>
            <person name="Wilkes D.E."/>
            <person name="Wang Y."/>
            <person name="Cai H."/>
            <person name="Collins K."/>
            <person name="Stewart B.A."/>
            <person name="Lee S.R."/>
            <person name="Wilamowska K."/>
            <person name="Weinberg Z."/>
            <person name="Ruzzo W.L."/>
            <person name="Wloga D."/>
            <person name="Gaertig J."/>
            <person name="Frankel J."/>
            <person name="Tsao C.-C."/>
            <person name="Gorovsky M.A."/>
            <person name="Keeling P.J."/>
            <person name="Waller R.F."/>
            <person name="Patron N.J."/>
            <person name="Cherry J.M."/>
            <person name="Stover N.A."/>
            <person name="Krieger C.J."/>
            <person name="del Toro C."/>
            <person name="Ryder H.F."/>
            <person name="Williamson S.C."/>
            <person name="Barbeau R.A."/>
            <person name="Hamilton E.P."/>
            <person name="Orias E."/>
        </authorList>
    </citation>
    <scope>NUCLEOTIDE SEQUENCE [LARGE SCALE GENOMIC DNA]</scope>
    <source>
        <strain evidence="2">SB210</strain>
    </source>
</reference>